<proteinExistence type="predicted"/>
<dbReference type="Proteomes" id="UP000051461">
    <property type="component" value="Unassembled WGS sequence"/>
</dbReference>
<reference evidence="1 2" key="1">
    <citation type="journal article" date="2015" name="Genome Announc.">
        <title>Expanding the biotechnology potential of lactobacilli through comparative genomics of 213 strains and associated genera.</title>
        <authorList>
            <person name="Sun Z."/>
            <person name="Harris H.M."/>
            <person name="McCann A."/>
            <person name="Guo C."/>
            <person name="Argimon S."/>
            <person name="Zhang W."/>
            <person name="Yang X."/>
            <person name="Jeffery I.B."/>
            <person name="Cooney J.C."/>
            <person name="Kagawa T.F."/>
            <person name="Liu W."/>
            <person name="Song Y."/>
            <person name="Salvetti E."/>
            <person name="Wrobel A."/>
            <person name="Rasinkangas P."/>
            <person name="Parkhill J."/>
            <person name="Rea M.C."/>
            <person name="O'Sullivan O."/>
            <person name="Ritari J."/>
            <person name="Douillard F.P."/>
            <person name="Paul Ross R."/>
            <person name="Yang R."/>
            <person name="Briner A.E."/>
            <person name="Felis G.E."/>
            <person name="de Vos W.M."/>
            <person name="Barrangou R."/>
            <person name="Klaenhammer T.R."/>
            <person name="Caufield P.W."/>
            <person name="Cui Y."/>
            <person name="Zhang H."/>
            <person name="O'Toole P.W."/>
        </authorList>
    </citation>
    <scope>NUCLEOTIDE SEQUENCE [LARGE SCALE GENOMIC DNA]</scope>
    <source>
        <strain evidence="1 2">DSM 20003</strain>
    </source>
</reference>
<organism evidence="1 2">
    <name type="scientific">Loigolactobacillus bifermentans DSM 20003</name>
    <dbReference type="NCBI Taxonomy" id="1423726"/>
    <lineage>
        <taxon>Bacteria</taxon>
        <taxon>Bacillati</taxon>
        <taxon>Bacillota</taxon>
        <taxon>Bacilli</taxon>
        <taxon>Lactobacillales</taxon>
        <taxon>Lactobacillaceae</taxon>
        <taxon>Loigolactobacillus</taxon>
    </lineage>
</organism>
<keyword evidence="2" id="KW-1185">Reference proteome</keyword>
<dbReference type="STRING" id="1423726.FC07_GL002944"/>
<accession>A0A0R1GSP3</accession>
<dbReference type="PATRIC" id="fig|1423726.3.peg.3056"/>
<protein>
    <submittedName>
        <fullName evidence="1">Uncharacterized protein</fullName>
    </submittedName>
</protein>
<dbReference type="EMBL" id="AZDA01000058">
    <property type="protein sequence ID" value="KRK36713.1"/>
    <property type="molecule type" value="Genomic_DNA"/>
</dbReference>
<name>A0A0R1GSP3_9LACO</name>
<gene>
    <name evidence="1" type="ORF">FC07_GL002944</name>
</gene>
<sequence>MHACHRLAGYLSDDAILKVNLKVVPFFRKRTTFLLFTKNFKKRPEFLATTGIMFIKRN</sequence>
<dbReference type="AlphaFoldDB" id="A0A0R1GSP3"/>
<evidence type="ECO:0000313" key="1">
    <source>
        <dbReference type="EMBL" id="KRK36713.1"/>
    </source>
</evidence>
<evidence type="ECO:0000313" key="2">
    <source>
        <dbReference type="Proteomes" id="UP000051461"/>
    </source>
</evidence>
<comment type="caution">
    <text evidence="1">The sequence shown here is derived from an EMBL/GenBank/DDBJ whole genome shotgun (WGS) entry which is preliminary data.</text>
</comment>